<protein>
    <submittedName>
        <fullName evidence="1">Uncharacterized protein</fullName>
    </submittedName>
</protein>
<keyword evidence="2" id="KW-1185">Reference proteome</keyword>
<proteinExistence type="predicted"/>
<comment type="caution">
    <text evidence="1">The sequence shown here is derived from an EMBL/GenBank/DDBJ whole genome shotgun (WGS) entry which is preliminary data.</text>
</comment>
<name>A0A8T1M889_CLOSI</name>
<gene>
    <name evidence="1" type="ORF">CSKR_104635</name>
</gene>
<dbReference type="Proteomes" id="UP000286415">
    <property type="component" value="Unassembled WGS sequence"/>
</dbReference>
<sequence length="84" mass="10054">MRVTPIVYRFSENAIKTLRLAERFKWLSAQHYTVTTLEEIEYNWRFLRPQVYCQMRCATHCNQGYLKVHLRRHAGNIFFIGGSS</sequence>
<dbReference type="EMBL" id="NIRI02000056">
    <property type="protein sequence ID" value="KAG5445373.1"/>
    <property type="molecule type" value="Genomic_DNA"/>
</dbReference>
<evidence type="ECO:0000313" key="2">
    <source>
        <dbReference type="Proteomes" id="UP000286415"/>
    </source>
</evidence>
<reference evidence="1 2" key="1">
    <citation type="journal article" date="2018" name="Biotechnol. Adv.">
        <title>Improved genomic resources and new bioinformatic workflow for the carcinogenic parasite Clonorchis sinensis: Biotechnological implications.</title>
        <authorList>
            <person name="Wang D."/>
            <person name="Korhonen P.K."/>
            <person name="Gasser R.B."/>
            <person name="Young N.D."/>
        </authorList>
    </citation>
    <scope>NUCLEOTIDE SEQUENCE [LARGE SCALE GENOMIC DNA]</scope>
    <source>
        <strain evidence="1">Cs-k2</strain>
    </source>
</reference>
<reference evidence="1 2" key="2">
    <citation type="journal article" date="2021" name="Genomics">
        <title>High-quality reference genome for Clonorchis sinensis.</title>
        <authorList>
            <person name="Young N.D."/>
            <person name="Stroehlein A.J."/>
            <person name="Kinkar L."/>
            <person name="Wang T."/>
            <person name="Sohn W.M."/>
            <person name="Chang B.C.H."/>
            <person name="Kaur P."/>
            <person name="Weisz D."/>
            <person name="Dudchenko O."/>
            <person name="Aiden E.L."/>
            <person name="Korhonen P.K."/>
            <person name="Gasser R.B."/>
        </authorList>
    </citation>
    <scope>NUCLEOTIDE SEQUENCE [LARGE SCALE GENOMIC DNA]</scope>
    <source>
        <strain evidence="1">Cs-k2</strain>
    </source>
</reference>
<dbReference type="AlphaFoldDB" id="A0A8T1M889"/>
<organism evidence="1 2">
    <name type="scientific">Clonorchis sinensis</name>
    <name type="common">Chinese liver fluke</name>
    <dbReference type="NCBI Taxonomy" id="79923"/>
    <lineage>
        <taxon>Eukaryota</taxon>
        <taxon>Metazoa</taxon>
        <taxon>Spiralia</taxon>
        <taxon>Lophotrochozoa</taxon>
        <taxon>Platyhelminthes</taxon>
        <taxon>Trematoda</taxon>
        <taxon>Digenea</taxon>
        <taxon>Opisthorchiida</taxon>
        <taxon>Opisthorchiata</taxon>
        <taxon>Opisthorchiidae</taxon>
        <taxon>Clonorchis</taxon>
    </lineage>
</organism>
<evidence type="ECO:0000313" key="1">
    <source>
        <dbReference type="EMBL" id="KAG5445373.1"/>
    </source>
</evidence>
<accession>A0A8T1M889</accession>